<organism evidence="11 12">
    <name type="scientific">Thamnophis sirtalis</name>
    <dbReference type="NCBI Taxonomy" id="35019"/>
    <lineage>
        <taxon>Eukaryota</taxon>
        <taxon>Metazoa</taxon>
        <taxon>Chordata</taxon>
        <taxon>Craniata</taxon>
        <taxon>Vertebrata</taxon>
        <taxon>Euteleostomi</taxon>
        <taxon>Lepidosauria</taxon>
        <taxon>Squamata</taxon>
        <taxon>Bifurcata</taxon>
        <taxon>Unidentata</taxon>
        <taxon>Episquamata</taxon>
        <taxon>Toxicofera</taxon>
        <taxon>Serpentes</taxon>
        <taxon>Colubroidea</taxon>
        <taxon>Colubridae</taxon>
        <taxon>Natricinae</taxon>
        <taxon>Thamnophis</taxon>
    </lineage>
</organism>
<evidence type="ECO:0000256" key="3">
    <source>
        <dbReference type="ARBA" id="ARBA00022525"/>
    </source>
</evidence>
<keyword evidence="4" id="KW-0336">GPI-anchor</keyword>
<reference evidence="12" key="1">
    <citation type="submission" date="2025-08" db="UniProtKB">
        <authorList>
            <consortium name="RefSeq"/>
        </authorList>
    </citation>
    <scope>IDENTIFICATION</scope>
    <source>
        <tissue evidence="12">Skeletal muscle</tissue>
    </source>
</reference>
<evidence type="ECO:0000256" key="4">
    <source>
        <dbReference type="ARBA" id="ARBA00022622"/>
    </source>
</evidence>
<dbReference type="Gene3D" id="2.10.60.10">
    <property type="entry name" value="CD59"/>
    <property type="match status" value="1"/>
</dbReference>
<dbReference type="GO" id="GO:0098552">
    <property type="term" value="C:side of membrane"/>
    <property type="evidence" value="ECO:0007669"/>
    <property type="project" value="UniProtKB-KW"/>
</dbReference>
<evidence type="ECO:0000256" key="6">
    <source>
        <dbReference type="ARBA" id="ARBA00023136"/>
    </source>
</evidence>
<dbReference type="GO" id="GO:0005576">
    <property type="term" value="C:extracellular region"/>
    <property type="evidence" value="ECO:0007669"/>
    <property type="project" value="UniProtKB-SubCell"/>
</dbReference>
<accession>A0A6I9X199</accession>
<dbReference type="Pfam" id="PF25152">
    <property type="entry name" value="CD59"/>
    <property type="match status" value="1"/>
</dbReference>
<dbReference type="CDD" id="cd23554">
    <property type="entry name" value="TFP_LU_ECD_CD59"/>
    <property type="match status" value="1"/>
</dbReference>
<evidence type="ECO:0000256" key="7">
    <source>
        <dbReference type="ARBA" id="ARBA00023157"/>
    </source>
</evidence>
<dbReference type="GeneID" id="106538175"/>
<evidence type="ECO:0000256" key="9">
    <source>
        <dbReference type="ARBA" id="ARBA00023288"/>
    </source>
</evidence>
<evidence type="ECO:0000313" key="11">
    <source>
        <dbReference type="Proteomes" id="UP000504617"/>
    </source>
</evidence>
<keyword evidence="9" id="KW-0449">Lipoprotein</keyword>
<evidence type="ECO:0000313" key="12">
    <source>
        <dbReference type="RefSeq" id="XP_013908116.1"/>
    </source>
</evidence>
<dbReference type="InterPro" id="IPR045860">
    <property type="entry name" value="Snake_toxin-like_sf"/>
</dbReference>
<proteinExistence type="predicted"/>
<dbReference type="Proteomes" id="UP000504617">
    <property type="component" value="Unplaced"/>
</dbReference>
<dbReference type="AlphaFoldDB" id="A0A6I9X199"/>
<gene>
    <name evidence="12" type="primary">LOC106538175</name>
</gene>
<dbReference type="RefSeq" id="XP_013908116.1">
    <property type="nucleotide sequence ID" value="XM_014052641.1"/>
</dbReference>
<evidence type="ECO:0000256" key="1">
    <source>
        <dbReference type="ARBA" id="ARBA00004589"/>
    </source>
</evidence>
<evidence type="ECO:0000256" key="10">
    <source>
        <dbReference type="SAM" id="SignalP"/>
    </source>
</evidence>
<dbReference type="OrthoDB" id="10011411at2759"/>
<sequence length="122" mass="13251">MNSLLVTAVITTFVLAFFLPSGNALVCYNCPYANCDQNTTCTYGQDTCLVVHYSRGSLSSCWINSRCDVNSIALDLNVKNFQATCCDWDLCNNAPNVVTNKIVLCGALLLTIIPMLKSLVGN</sequence>
<feature type="chain" id="PRO_5026981327" evidence="10">
    <location>
        <begin position="25"/>
        <end position="122"/>
    </location>
</feature>
<evidence type="ECO:0000256" key="2">
    <source>
        <dbReference type="ARBA" id="ARBA00004613"/>
    </source>
</evidence>
<dbReference type="InterPro" id="IPR056949">
    <property type="entry name" value="CD59"/>
</dbReference>
<keyword evidence="8" id="KW-0325">Glycoprotein</keyword>
<keyword evidence="11" id="KW-1185">Reference proteome</keyword>
<keyword evidence="3" id="KW-0964">Secreted</keyword>
<dbReference type="SUPFAM" id="SSF57302">
    <property type="entry name" value="Snake toxin-like"/>
    <property type="match status" value="1"/>
</dbReference>
<keyword evidence="7" id="KW-1015">Disulfide bond</keyword>
<keyword evidence="5 10" id="KW-0732">Signal</keyword>
<protein>
    <submittedName>
        <fullName evidence="12">CD59B glycoprotein-like</fullName>
    </submittedName>
</protein>
<feature type="signal peptide" evidence="10">
    <location>
        <begin position="1"/>
        <end position="24"/>
    </location>
</feature>
<evidence type="ECO:0000256" key="8">
    <source>
        <dbReference type="ARBA" id="ARBA00023180"/>
    </source>
</evidence>
<keyword evidence="6" id="KW-0472">Membrane</keyword>
<name>A0A6I9X199_9SAUR</name>
<comment type="subcellular location">
    <subcellularLocation>
        <location evidence="1">Membrane</location>
        <topology evidence="1">Lipid-anchor</topology>
        <topology evidence="1">GPI-anchor</topology>
    </subcellularLocation>
    <subcellularLocation>
        <location evidence="2">Secreted</location>
    </subcellularLocation>
</comment>
<evidence type="ECO:0000256" key="5">
    <source>
        <dbReference type="ARBA" id="ARBA00022729"/>
    </source>
</evidence>
<dbReference type="KEGG" id="tsr:106538175"/>